<comment type="caution">
    <text evidence="4">The sequence shown here is derived from an EMBL/GenBank/DDBJ whole genome shotgun (WGS) entry which is preliminary data.</text>
</comment>
<dbReference type="OrthoDB" id="9777297at2"/>
<proteinExistence type="predicted"/>
<feature type="compositionally biased region" description="Low complexity" evidence="1">
    <location>
        <begin position="163"/>
        <end position="179"/>
    </location>
</feature>
<feature type="region of interest" description="Disordered" evidence="1">
    <location>
        <begin position="163"/>
        <end position="205"/>
    </location>
</feature>
<dbReference type="AlphaFoldDB" id="A0A2M9A8R7"/>
<dbReference type="RefSeq" id="WP_100426001.1">
    <property type="nucleotide sequence ID" value="NZ_PGEX01000001.1"/>
</dbReference>
<sequence>MKSKLFAIIGMLAATTFADDYTIQSFSGEEVGTPDQYIDAEFGGSLKISASGSVENVQDGRFYVRQKFEDPFGEAPTTYQLYEGREGSDKASLAEFSLPDGIAYGFVVKAKAYSSKDADANSDIEKVYFDGKSVFAEGVTEMYVHRGVKTIALVSASAESSSSSEDTYAAAPAEESSSSAEDEYEYCDDNDPDCESEDDYNYDVQGDVGETASRANDEDYASSDAANDVTNRFGIADEVRKWSAWGLVGVAAAGIGIGIYDQMQYSDAKSAYDDVNDVIDSHKENIKNACGGKNSCYEALLWYEKQDKTSAISQLESRNKKNKDAMDSYSMARNIWFGVAAASIAGAIVLFTW</sequence>
<feature type="transmembrane region" description="Helical" evidence="2">
    <location>
        <begin position="242"/>
        <end position="260"/>
    </location>
</feature>
<feature type="transmembrane region" description="Helical" evidence="2">
    <location>
        <begin position="335"/>
        <end position="352"/>
    </location>
</feature>
<accession>A0A2M9A8R7</accession>
<feature type="chain" id="PRO_5014657161" evidence="3">
    <location>
        <begin position="19"/>
        <end position="353"/>
    </location>
</feature>
<evidence type="ECO:0000313" key="5">
    <source>
        <dbReference type="Proteomes" id="UP000231134"/>
    </source>
</evidence>
<keyword evidence="5" id="KW-1185">Reference proteome</keyword>
<feature type="compositionally biased region" description="Acidic residues" evidence="1">
    <location>
        <begin position="180"/>
        <end position="201"/>
    </location>
</feature>
<dbReference type="EMBL" id="PGEX01000001">
    <property type="protein sequence ID" value="PJJ42110.1"/>
    <property type="molecule type" value="Genomic_DNA"/>
</dbReference>
<organism evidence="4 5">
    <name type="scientific">Hallerella succinigenes</name>
    <dbReference type="NCBI Taxonomy" id="1896222"/>
    <lineage>
        <taxon>Bacteria</taxon>
        <taxon>Pseudomonadati</taxon>
        <taxon>Fibrobacterota</taxon>
        <taxon>Fibrobacteria</taxon>
        <taxon>Fibrobacterales</taxon>
        <taxon>Fibrobacteraceae</taxon>
        <taxon>Hallerella</taxon>
    </lineage>
</organism>
<evidence type="ECO:0000256" key="2">
    <source>
        <dbReference type="SAM" id="Phobius"/>
    </source>
</evidence>
<keyword evidence="3" id="KW-0732">Signal</keyword>
<keyword evidence="2" id="KW-0812">Transmembrane</keyword>
<dbReference type="Proteomes" id="UP000231134">
    <property type="component" value="Unassembled WGS sequence"/>
</dbReference>
<evidence type="ECO:0000256" key="1">
    <source>
        <dbReference type="SAM" id="MobiDB-lite"/>
    </source>
</evidence>
<gene>
    <name evidence="4" type="ORF">BGX16_2126</name>
</gene>
<protein>
    <submittedName>
        <fullName evidence="4">Uncharacterized protein</fullName>
    </submittedName>
</protein>
<keyword evidence="2" id="KW-0472">Membrane</keyword>
<evidence type="ECO:0000313" key="4">
    <source>
        <dbReference type="EMBL" id="PJJ42110.1"/>
    </source>
</evidence>
<reference evidence="4 5" key="1">
    <citation type="submission" date="2017-11" db="EMBL/GenBank/DDBJ databases">
        <title>Animal gut microbial communities from fecal samples from Wisconsin, USA.</title>
        <authorList>
            <person name="Neumann A."/>
        </authorList>
    </citation>
    <scope>NUCLEOTIDE SEQUENCE [LARGE SCALE GENOMIC DNA]</scope>
    <source>
        <strain evidence="4 5">UWS3</strain>
    </source>
</reference>
<evidence type="ECO:0000256" key="3">
    <source>
        <dbReference type="SAM" id="SignalP"/>
    </source>
</evidence>
<name>A0A2M9A8R7_9BACT</name>
<keyword evidence="2" id="KW-1133">Transmembrane helix</keyword>
<feature type="signal peptide" evidence="3">
    <location>
        <begin position="1"/>
        <end position="18"/>
    </location>
</feature>